<dbReference type="AlphaFoldDB" id="A0A4R1ERW0"/>
<dbReference type="PANTHER" id="PTHR46112:SF2">
    <property type="entry name" value="XAA-PRO AMINOPEPTIDASE P-RELATED"/>
    <property type="match status" value="1"/>
</dbReference>
<sequence length="393" mass="44611">MKESRRRFSASEYTQRQRKTREAMQHAELDLLIVYDPANMNWLTGYDGWSFYTHQCVVIGSDDTLFWFGRGIDAVGAQLTTDLSEDNVIPYPDHYVQSPEIHPMEYLADILQQKQLHNKKTGIEKDNYYFSARAAESLYTKLPDASFVDATALVNWQRAVKSPQELEYMRSAGTIITKVYEHIMQVVTPDMQKNELAAEISHAAITGTPEAYGDYTSIVPLMGLREEAATSHMTWDDEKLGTDSGMFLELAAAHARYHCPCSRTLYLGKPTQKYREVEKVINECIDVALDKFKPGNTCGEVATAFFSTLKKHGYEKDNRSGYPIGVSYPPDWGERTMSIRTNDTSVLEPNMTFHFMPALWLEGWGFETTESIVVTESGGECLSHVPREMLVKD</sequence>
<protein>
    <submittedName>
        <fullName evidence="3">Ectoine hydrolase</fullName>
    </submittedName>
</protein>
<dbReference type="InterPro" id="IPR000587">
    <property type="entry name" value="Creatinase_N"/>
</dbReference>
<dbReference type="SUPFAM" id="SSF55920">
    <property type="entry name" value="Creatinase/aminopeptidase"/>
    <property type="match status" value="1"/>
</dbReference>
<dbReference type="InterPro" id="IPR000994">
    <property type="entry name" value="Pept_M24"/>
</dbReference>
<keyword evidence="3" id="KW-0378">Hydrolase</keyword>
<dbReference type="Pfam" id="PF00557">
    <property type="entry name" value="Peptidase_M24"/>
    <property type="match status" value="1"/>
</dbReference>
<dbReference type="InterPro" id="IPR050659">
    <property type="entry name" value="Peptidase_M24B"/>
</dbReference>
<keyword evidence="4" id="KW-1185">Reference proteome</keyword>
<dbReference type="PANTHER" id="PTHR46112">
    <property type="entry name" value="AMINOPEPTIDASE"/>
    <property type="match status" value="1"/>
</dbReference>
<dbReference type="Gene3D" id="3.90.230.10">
    <property type="entry name" value="Creatinase/methionine aminopeptidase superfamily"/>
    <property type="match status" value="1"/>
</dbReference>
<dbReference type="InterPro" id="IPR029149">
    <property type="entry name" value="Creatin/AminoP/Spt16_N"/>
</dbReference>
<dbReference type="Pfam" id="PF01321">
    <property type="entry name" value="Creatinase_N"/>
    <property type="match status" value="1"/>
</dbReference>
<dbReference type="Proteomes" id="UP000294887">
    <property type="component" value="Unassembled WGS sequence"/>
</dbReference>
<dbReference type="GO" id="GO:0016787">
    <property type="term" value="F:hydrolase activity"/>
    <property type="evidence" value="ECO:0007669"/>
    <property type="project" value="UniProtKB-KW"/>
</dbReference>
<dbReference type="InterPro" id="IPR036005">
    <property type="entry name" value="Creatinase/aminopeptidase-like"/>
</dbReference>
<accession>A0A4R1ERW0</accession>
<proteinExistence type="predicted"/>
<comment type="caution">
    <text evidence="3">The sequence shown here is derived from an EMBL/GenBank/DDBJ whole genome shotgun (WGS) entry which is preliminary data.</text>
</comment>
<evidence type="ECO:0000313" key="4">
    <source>
        <dbReference type="Proteomes" id="UP000294887"/>
    </source>
</evidence>
<feature type="domain" description="Creatinase N-terminal" evidence="2">
    <location>
        <begin position="16"/>
        <end position="160"/>
    </location>
</feature>
<gene>
    <name evidence="3" type="ORF">EV695_3970</name>
</gene>
<dbReference type="EMBL" id="SMFQ01000005">
    <property type="protein sequence ID" value="TCJ83230.1"/>
    <property type="molecule type" value="Genomic_DNA"/>
</dbReference>
<dbReference type="CDD" id="cd01066">
    <property type="entry name" value="APP_MetAP"/>
    <property type="match status" value="1"/>
</dbReference>
<reference evidence="3 4" key="1">
    <citation type="submission" date="2019-03" db="EMBL/GenBank/DDBJ databases">
        <title>Genomic Encyclopedia of Type Strains, Phase IV (KMG-IV): sequencing the most valuable type-strain genomes for metagenomic binning, comparative biology and taxonomic classification.</title>
        <authorList>
            <person name="Goeker M."/>
        </authorList>
    </citation>
    <scope>NUCLEOTIDE SEQUENCE [LARGE SCALE GENOMIC DNA]</scope>
    <source>
        <strain evidence="3 4">DSM 24830</strain>
    </source>
</reference>
<feature type="domain" description="Peptidase M24" evidence="1">
    <location>
        <begin position="167"/>
        <end position="376"/>
    </location>
</feature>
<organism evidence="3 4">
    <name type="scientific">Cocleimonas flava</name>
    <dbReference type="NCBI Taxonomy" id="634765"/>
    <lineage>
        <taxon>Bacteria</taxon>
        <taxon>Pseudomonadati</taxon>
        <taxon>Pseudomonadota</taxon>
        <taxon>Gammaproteobacteria</taxon>
        <taxon>Thiotrichales</taxon>
        <taxon>Thiotrichaceae</taxon>
        <taxon>Cocleimonas</taxon>
    </lineage>
</organism>
<dbReference type="RefSeq" id="WP_131907706.1">
    <property type="nucleotide sequence ID" value="NZ_BAAAFU010000007.1"/>
</dbReference>
<evidence type="ECO:0000259" key="1">
    <source>
        <dbReference type="Pfam" id="PF00557"/>
    </source>
</evidence>
<evidence type="ECO:0000259" key="2">
    <source>
        <dbReference type="Pfam" id="PF01321"/>
    </source>
</evidence>
<dbReference type="Gene3D" id="3.40.350.10">
    <property type="entry name" value="Creatinase/prolidase N-terminal domain"/>
    <property type="match status" value="1"/>
</dbReference>
<dbReference type="SUPFAM" id="SSF53092">
    <property type="entry name" value="Creatinase/prolidase N-terminal domain"/>
    <property type="match status" value="1"/>
</dbReference>
<dbReference type="OrthoDB" id="9806388at2"/>
<name>A0A4R1ERW0_9GAMM</name>
<evidence type="ECO:0000313" key="3">
    <source>
        <dbReference type="EMBL" id="TCJ83230.1"/>
    </source>
</evidence>